<feature type="compositionally biased region" description="Basic and acidic residues" evidence="1">
    <location>
        <begin position="1"/>
        <end position="13"/>
    </location>
</feature>
<evidence type="ECO:0000313" key="2">
    <source>
        <dbReference type="EMBL" id="PIK40782.1"/>
    </source>
</evidence>
<feature type="compositionally biased region" description="Basic and acidic residues" evidence="1">
    <location>
        <begin position="26"/>
        <end position="39"/>
    </location>
</feature>
<dbReference type="Proteomes" id="UP000230750">
    <property type="component" value="Unassembled WGS sequence"/>
</dbReference>
<feature type="region of interest" description="Disordered" evidence="1">
    <location>
        <begin position="220"/>
        <end position="264"/>
    </location>
</feature>
<evidence type="ECO:0000313" key="3">
    <source>
        <dbReference type="Proteomes" id="UP000230750"/>
    </source>
</evidence>
<comment type="caution">
    <text evidence="2">The sequence shown here is derived from an EMBL/GenBank/DDBJ whole genome shotgun (WGS) entry which is preliminary data.</text>
</comment>
<organism evidence="2 3">
    <name type="scientific">Stichopus japonicus</name>
    <name type="common">Sea cucumber</name>
    <dbReference type="NCBI Taxonomy" id="307972"/>
    <lineage>
        <taxon>Eukaryota</taxon>
        <taxon>Metazoa</taxon>
        <taxon>Echinodermata</taxon>
        <taxon>Eleutherozoa</taxon>
        <taxon>Echinozoa</taxon>
        <taxon>Holothuroidea</taxon>
        <taxon>Aspidochirotacea</taxon>
        <taxon>Aspidochirotida</taxon>
        <taxon>Stichopodidae</taxon>
        <taxon>Apostichopus</taxon>
    </lineage>
</organism>
<sequence length="285" mass="31984">MPDMGDLQRELQRRTSKQSNSSSVEEAIKRNQKEHRKEQSQTILTPLGGLQKLEDNPPKKPARPPATKRKPVAPPPVKPKSPVSKELPRDDEQDVDIFSQKMDAMELSVDLEDVIESDSSDMESALSGFENENTDTIKKQPSKASPPRMTLKLSNQEQQPAAPLTVYKPKIESPGISWEEERRRMMMMVIDYIFCSCILFSAMEKLEALLNSPDGELVMSDFDSANSTPEKKKNSHQNQSGPSTEESKPPAPEASSMTTDEENKVFSDLESMFQSLALDLENMLQ</sequence>
<feature type="compositionally biased region" description="Basic residues" evidence="1">
    <location>
        <begin position="60"/>
        <end position="71"/>
    </location>
</feature>
<feature type="region of interest" description="Disordered" evidence="1">
    <location>
        <begin position="1"/>
        <end position="100"/>
    </location>
</feature>
<reference evidence="2 3" key="1">
    <citation type="journal article" date="2017" name="PLoS Biol.">
        <title>The sea cucumber genome provides insights into morphological evolution and visceral regeneration.</title>
        <authorList>
            <person name="Zhang X."/>
            <person name="Sun L."/>
            <person name="Yuan J."/>
            <person name="Sun Y."/>
            <person name="Gao Y."/>
            <person name="Zhang L."/>
            <person name="Li S."/>
            <person name="Dai H."/>
            <person name="Hamel J.F."/>
            <person name="Liu C."/>
            <person name="Yu Y."/>
            <person name="Liu S."/>
            <person name="Lin W."/>
            <person name="Guo K."/>
            <person name="Jin S."/>
            <person name="Xu P."/>
            <person name="Storey K.B."/>
            <person name="Huan P."/>
            <person name="Zhang T."/>
            <person name="Zhou Y."/>
            <person name="Zhang J."/>
            <person name="Lin C."/>
            <person name="Li X."/>
            <person name="Xing L."/>
            <person name="Huo D."/>
            <person name="Sun M."/>
            <person name="Wang L."/>
            <person name="Mercier A."/>
            <person name="Li F."/>
            <person name="Yang H."/>
            <person name="Xiang J."/>
        </authorList>
    </citation>
    <scope>NUCLEOTIDE SEQUENCE [LARGE SCALE GENOMIC DNA]</scope>
    <source>
        <strain evidence="2">Shaxun</strain>
        <tissue evidence="2">Muscle</tissue>
    </source>
</reference>
<accession>A0A2G8JYG5</accession>
<protein>
    <submittedName>
        <fullName evidence="2">Uncharacterized protein</fullName>
    </submittedName>
</protein>
<name>A0A2G8JYG5_STIJA</name>
<dbReference type="EMBL" id="MRZV01001084">
    <property type="protein sequence ID" value="PIK40782.1"/>
    <property type="molecule type" value="Genomic_DNA"/>
</dbReference>
<evidence type="ECO:0000256" key="1">
    <source>
        <dbReference type="SAM" id="MobiDB-lite"/>
    </source>
</evidence>
<proteinExistence type="predicted"/>
<keyword evidence="3" id="KW-1185">Reference proteome</keyword>
<feature type="region of interest" description="Disordered" evidence="1">
    <location>
        <begin position="122"/>
        <end position="148"/>
    </location>
</feature>
<dbReference type="AlphaFoldDB" id="A0A2G8JYG5"/>
<gene>
    <name evidence="2" type="ORF">BSL78_22362</name>
</gene>